<name>X1SAG1_9ZZZZ</name>
<gene>
    <name evidence="1" type="ORF">S12H4_13557</name>
</gene>
<sequence>MKPLPTHLRENLEAKALVAETFANTEKANEYIAAYYTVRGMIENLGYNLSTIKDLDKQMMELRR</sequence>
<organism evidence="1">
    <name type="scientific">marine sediment metagenome</name>
    <dbReference type="NCBI Taxonomy" id="412755"/>
    <lineage>
        <taxon>unclassified sequences</taxon>
        <taxon>metagenomes</taxon>
        <taxon>ecological metagenomes</taxon>
    </lineage>
</organism>
<evidence type="ECO:0000313" key="1">
    <source>
        <dbReference type="EMBL" id="GAI76101.1"/>
    </source>
</evidence>
<dbReference type="EMBL" id="BARW01006455">
    <property type="protein sequence ID" value="GAI76101.1"/>
    <property type="molecule type" value="Genomic_DNA"/>
</dbReference>
<accession>X1SAG1</accession>
<reference evidence="1" key="1">
    <citation type="journal article" date="2014" name="Front. Microbiol.">
        <title>High frequency of phylogenetically diverse reductive dehalogenase-homologous genes in deep subseafloor sedimentary metagenomes.</title>
        <authorList>
            <person name="Kawai M."/>
            <person name="Futagami T."/>
            <person name="Toyoda A."/>
            <person name="Takaki Y."/>
            <person name="Nishi S."/>
            <person name="Hori S."/>
            <person name="Arai W."/>
            <person name="Tsubouchi T."/>
            <person name="Morono Y."/>
            <person name="Uchiyama I."/>
            <person name="Ito T."/>
            <person name="Fujiyama A."/>
            <person name="Inagaki F."/>
            <person name="Takami H."/>
        </authorList>
    </citation>
    <scope>NUCLEOTIDE SEQUENCE</scope>
    <source>
        <strain evidence="1">Expedition CK06-06</strain>
    </source>
</reference>
<comment type="caution">
    <text evidence="1">The sequence shown here is derived from an EMBL/GenBank/DDBJ whole genome shotgun (WGS) entry which is preliminary data.</text>
</comment>
<proteinExistence type="predicted"/>
<protein>
    <submittedName>
        <fullName evidence="1">Uncharacterized protein</fullName>
    </submittedName>
</protein>
<dbReference type="AlphaFoldDB" id="X1SAG1"/>